<dbReference type="OrthoDB" id="4412565at2"/>
<evidence type="ECO:0000313" key="1">
    <source>
        <dbReference type="EMBL" id="ALA67927.1"/>
    </source>
</evidence>
<organism evidence="1 2">
    <name type="scientific">Corynebacterium lactis RW2-5</name>
    <dbReference type="NCBI Taxonomy" id="1408189"/>
    <lineage>
        <taxon>Bacteria</taxon>
        <taxon>Bacillati</taxon>
        <taxon>Actinomycetota</taxon>
        <taxon>Actinomycetes</taxon>
        <taxon>Mycobacteriales</taxon>
        <taxon>Corynebacteriaceae</taxon>
        <taxon>Corynebacterium</taxon>
    </lineage>
</organism>
<dbReference type="PATRIC" id="fig|1408189.4.peg.1952"/>
<reference evidence="1 2" key="1">
    <citation type="submission" date="2013-10" db="EMBL/GenBank/DDBJ databases">
        <title>Complete genome sequence of Corynebacterium lactis DSM 45799(T), isolated from raw cow milk.</title>
        <authorList>
            <person name="Ruckert C."/>
            <person name="Albersmeier A."/>
            <person name="Lipski A."/>
            <person name="Kalinowski J."/>
        </authorList>
    </citation>
    <scope>NUCLEOTIDE SEQUENCE [LARGE SCALE GENOMIC DNA]</scope>
    <source>
        <strain evidence="1 2">RW2-5</strain>
    </source>
</reference>
<protein>
    <recommendedName>
        <fullName evidence="3">DUF2190 domain-containing protein</fullName>
    </recommendedName>
</protein>
<dbReference type="Pfam" id="PF09956">
    <property type="entry name" value="Phage_cement_2"/>
    <property type="match status" value="1"/>
</dbReference>
<dbReference type="AlphaFoldDB" id="A0A0K2H1L1"/>
<name>A0A0K2H1L1_9CORY</name>
<evidence type="ECO:0000313" key="2">
    <source>
        <dbReference type="Proteomes" id="UP000058446"/>
    </source>
</evidence>
<dbReference type="Proteomes" id="UP000058446">
    <property type="component" value="Chromosome"/>
</dbReference>
<accession>A0A0K2H1L1</accession>
<evidence type="ECO:0008006" key="3">
    <source>
        <dbReference type="Google" id="ProtNLM"/>
    </source>
</evidence>
<proteinExistence type="predicted"/>
<gene>
    <name evidence="1" type="ORF">CLAC_09735</name>
</gene>
<dbReference type="KEGG" id="clw:CLAC_09735"/>
<dbReference type="RefSeq" id="WP_053412718.1">
    <property type="nucleotide sequence ID" value="NZ_CP006841.1"/>
</dbReference>
<dbReference type="EMBL" id="CP006841">
    <property type="protein sequence ID" value="ALA67927.1"/>
    <property type="molecule type" value="Genomic_DNA"/>
</dbReference>
<keyword evidence="2" id="KW-1185">Reference proteome</keyword>
<dbReference type="STRING" id="1408189.CLAC_09735"/>
<sequence length="120" mass="11855">MASTPMHFTPATNITGKAQGDIAQGTFVVIAADMEGRNPVVKAATADADAFGVAAHDAKDGEHFAIYRLGVYELVASGAIAAGDKISTAAGGKAKKATDGPVAGVAVTKAANGTVTVALN</sequence>
<dbReference type="InterPro" id="IPR011231">
    <property type="entry name" value="Phage_VT1-Sakai_H0018"/>
</dbReference>